<feature type="region of interest" description="Disordered" evidence="1">
    <location>
        <begin position="252"/>
        <end position="286"/>
    </location>
</feature>
<evidence type="ECO:0000313" key="3">
    <source>
        <dbReference type="EMBL" id="THF97060.1"/>
    </source>
</evidence>
<feature type="compositionally biased region" description="Low complexity" evidence="1">
    <location>
        <begin position="443"/>
        <end position="461"/>
    </location>
</feature>
<gene>
    <name evidence="3" type="ORF">TEA_020484</name>
</gene>
<dbReference type="Proteomes" id="UP000306102">
    <property type="component" value="Unassembled WGS sequence"/>
</dbReference>
<evidence type="ECO:0000256" key="1">
    <source>
        <dbReference type="SAM" id="MobiDB-lite"/>
    </source>
</evidence>
<feature type="domain" description="DUF1421" evidence="2">
    <location>
        <begin position="504"/>
        <end position="547"/>
    </location>
</feature>
<feature type="compositionally biased region" description="Pro residues" evidence="1">
    <location>
        <begin position="370"/>
        <end position="391"/>
    </location>
</feature>
<reference evidence="3 4" key="1">
    <citation type="journal article" date="2018" name="Proc. Natl. Acad. Sci. U.S.A.">
        <title>Draft genome sequence of Camellia sinensis var. sinensis provides insights into the evolution of the tea genome and tea quality.</title>
        <authorList>
            <person name="Wei C."/>
            <person name="Yang H."/>
            <person name="Wang S."/>
            <person name="Zhao J."/>
            <person name="Liu C."/>
            <person name="Gao L."/>
            <person name="Xia E."/>
            <person name="Lu Y."/>
            <person name="Tai Y."/>
            <person name="She G."/>
            <person name="Sun J."/>
            <person name="Cao H."/>
            <person name="Tong W."/>
            <person name="Gao Q."/>
            <person name="Li Y."/>
            <person name="Deng W."/>
            <person name="Jiang X."/>
            <person name="Wang W."/>
            <person name="Chen Q."/>
            <person name="Zhang S."/>
            <person name="Li H."/>
            <person name="Wu J."/>
            <person name="Wang P."/>
            <person name="Li P."/>
            <person name="Shi C."/>
            <person name="Zheng F."/>
            <person name="Jian J."/>
            <person name="Huang B."/>
            <person name="Shan D."/>
            <person name="Shi M."/>
            <person name="Fang C."/>
            <person name="Yue Y."/>
            <person name="Li F."/>
            <person name="Li D."/>
            <person name="Wei S."/>
            <person name="Han B."/>
            <person name="Jiang C."/>
            <person name="Yin Y."/>
            <person name="Xia T."/>
            <person name="Zhang Z."/>
            <person name="Bennetzen J.L."/>
            <person name="Zhao S."/>
            <person name="Wan X."/>
        </authorList>
    </citation>
    <scope>NUCLEOTIDE SEQUENCE [LARGE SCALE GENOMIC DNA]</scope>
    <source>
        <strain evidence="4">cv. Shuchazao</strain>
        <tissue evidence="3">Leaf</tissue>
    </source>
</reference>
<dbReference type="PANTHER" id="PTHR31805:SF14">
    <property type="entry name" value="RECEPTOR-LIKE KINASE, PUTATIVE (DUF1421)-RELATED"/>
    <property type="match status" value="1"/>
</dbReference>
<protein>
    <recommendedName>
        <fullName evidence="2">DUF1421 domain-containing protein</fullName>
    </recommendedName>
</protein>
<evidence type="ECO:0000313" key="4">
    <source>
        <dbReference type="Proteomes" id="UP000306102"/>
    </source>
</evidence>
<accession>A0A4S4D416</accession>
<comment type="caution">
    <text evidence="3">The sequence shown here is derived from an EMBL/GenBank/DDBJ whole genome shotgun (WGS) entry which is preliminary data.</text>
</comment>
<feature type="compositionally biased region" description="Polar residues" evidence="1">
    <location>
        <begin position="263"/>
        <end position="277"/>
    </location>
</feature>
<feature type="compositionally biased region" description="Gly residues" evidence="1">
    <location>
        <begin position="488"/>
        <end position="497"/>
    </location>
</feature>
<feature type="compositionally biased region" description="Pro residues" evidence="1">
    <location>
        <begin position="310"/>
        <end position="346"/>
    </location>
</feature>
<sequence>MNTSQFMDKQIMDLSNSQNNSDFIDLENHVGSGKKEEIVPSYDFQPIRPIVASQQSNIDLSNVGGTRVWNSADSKSNTTAAGVDVGVGIRNYSSLESIEPATVISEKDHNVNNAALVSEIDRTMKKHADNLLHVLEGVSARISQLESRTRHLESSMDDLKISVGNNHEGTDGYLRQMENILRESVTSGVNQQVVQVQAGVQVIKDKQDIVEGQLQVSKVEQQSETQSAVQSDSLQLAASVAQQSRQQLHPPAIIQPQPNAPPTASQQNLPASVQLPNQFPPNQIPYMPQRETYFAPVGQTQEHTNQQYQLPPPQQLQPPLPAPPQQQYQPPPHPPQYSQPPPPPQLHPSLPAVNPSQPQQPSLGHHPEEVPYPPPLNYPPSLRQPPHPPSGNPYGAPSHMYEPPSSRPNSGFSTAYGPTSGTNEPSYPYNGPPPQYGGGGPPSLGSSGSMKQQQQLSSAAAQGGGGGPNYPQLPTARILPHALPTASGVGGGSGSSGSGNRVPIDDVVDKVTGMGFTRDQVRATVRKLTENGQAVDLNVVLDKLMNDGGEGQPQRSWFGR</sequence>
<evidence type="ECO:0000259" key="2">
    <source>
        <dbReference type="Pfam" id="PF07223"/>
    </source>
</evidence>
<name>A0A4S4D416_CAMSN</name>
<proteinExistence type="predicted"/>
<dbReference type="PANTHER" id="PTHR31805">
    <property type="entry name" value="RECEPTOR-LIKE KINASE, PUTATIVE (DUF1421)-RELATED"/>
    <property type="match status" value="1"/>
</dbReference>
<dbReference type="InterPro" id="IPR010820">
    <property type="entry name" value="DUF1421"/>
</dbReference>
<keyword evidence="4" id="KW-1185">Reference proteome</keyword>
<dbReference type="Pfam" id="PF07223">
    <property type="entry name" value="DUF1421"/>
    <property type="match status" value="1"/>
</dbReference>
<organism evidence="3 4">
    <name type="scientific">Camellia sinensis var. sinensis</name>
    <name type="common">China tea</name>
    <dbReference type="NCBI Taxonomy" id="542762"/>
    <lineage>
        <taxon>Eukaryota</taxon>
        <taxon>Viridiplantae</taxon>
        <taxon>Streptophyta</taxon>
        <taxon>Embryophyta</taxon>
        <taxon>Tracheophyta</taxon>
        <taxon>Spermatophyta</taxon>
        <taxon>Magnoliopsida</taxon>
        <taxon>eudicotyledons</taxon>
        <taxon>Gunneridae</taxon>
        <taxon>Pentapetalae</taxon>
        <taxon>asterids</taxon>
        <taxon>Ericales</taxon>
        <taxon>Theaceae</taxon>
        <taxon>Camellia</taxon>
    </lineage>
</organism>
<dbReference type="AlphaFoldDB" id="A0A4S4D416"/>
<dbReference type="EMBL" id="SDRB02012660">
    <property type="protein sequence ID" value="THF97060.1"/>
    <property type="molecule type" value="Genomic_DNA"/>
</dbReference>
<dbReference type="STRING" id="542762.A0A4S4D416"/>
<feature type="region of interest" description="Disordered" evidence="1">
    <location>
        <begin position="301"/>
        <end position="502"/>
    </location>
</feature>
<feature type="compositionally biased region" description="Polar residues" evidence="1">
    <location>
        <begin position="407"/>
        <end position="424"/>
    </location>
</feature>